<name>A0A4Y2V618_ARAVE</name>
<keyword evidence="5" id="KW-0325">Glycoprotein</keyword>
<dbReference type="InterPro" id="IPR018097">
    <property type="entry name" value="EGF_Ca-bd_CS"/>
</dbReference>
<accession>A0A4Y2V618</accession>
<comment type="caution">
    <text evidence="9">The sequence shown here is derived from an EMBL/GenBank/DDBJ whole genome shotgun (WGS) entry which is preliminary data.</text>
</comment>
<feature type="domain" description="EGF-like" evidence="7">
    <location>
        <begin position="117"/>
        <end position="156"/>
    </location>
</feature>
<dbReference type="InterPro" id="IPR000742">
    <property type="entry name" value="EGF"/>
</dbReference>
<gene>
    <name evidence="9" type="primary">FBLN2_1</name>
    <name evidence="8" type="synonym">FBLN2_0</name>
    <name evidence="9" type="ORF">AVEN_236175_1</name>
    <name evidence="8" type="ORF">AVEN_261013_1</name>
</gene>
<dbReference type="CDD" id="cd00054">
    <property type="entry name" value="EGF_CA"/>
    <property type="match status" value="3"/>
</dbReference>
<evidence type="ECO:0000313" key="10">
    <source>
        <dbReference type="Proteomes" id="UP000499080"/>
    </source>
</evidence>
<evidence type="ECO:0000256" key="4">
    <source>
        <dbReference type="ARBA" id="ARBA00023157"/>
    </source>
</evidence>
<evidence type="ECO:0000256" key="3">
    <source>
        <dbReference type="ARBA" id="ARBA00022737"/>
    </source>
</evidence>
<evidence type="ECO:0000259" key="7">
    <source>
        <dbReference type="PROSITE" id="PS50026"/>
    </source>
</evidence>
<evidence type="ECO:0000256" key="1">
    <source>
        <dbReference type="ARBA" id="ARBA00022536"/>
    </source>
</evidence>
<dbReference type="FunFam" id="2.10.25.10:FF:000005">
    <property type="entry name" value="Fibrillin 2"/>
    <property type="match status" value="1"/>
</dbReference>
<dbReference type="AlphaFoldDB" id="A0A4Y2V618"/>
<feature type="domain" description="EGF-like" evidence="7">
    <location>
        <begin position="170"/>
        <end position="207"/>
    </location>
</feature>
<dbReference type="EMBL" id="BGPR01043984">
    <property type="protein sequence ID" value="GBO20647.1"/>
    <property type="molecule type" value="Genomic_DNA"/>
</dbReference>
<dbReference type="SMART" id="SM00179">
    <property type="entry name" value="EGF_CA"/>
    <property type="match status" value="3"/>
</dbReference>
<keyword evidence="10" id="KW-1185">Reference proteome</keyword>
<dbReference type="PROSITE" id="PS01187">
    <property type="entry name" value="EGF_CA"/>
    <property type="match status" value="1"/>
</dbReference>
<protein>
    <submittedName>
        <fullName evidence="9">Fibulin-2</fullName>
    </submittedName>
</protein>
<dbReference type="GO" id="GO:0005509">
    <property type="term" value="F:calcium ion binding"/>
    <property type="evidence" value="ECO:0007669"/>
    <property type="project" value="InterPro"/>
</dbReference>
<dbReference type="Gene3D" id="2.10.25.10">
    <property type="entry name" value="Laminin"/>
    <property type="match status" value="3"/>
</dbReference>
<evidence type="ECO:0000313" key="9">
    <source>
        <dbReference type="EMBL" id="GBO20735.1"/>
    </source>
</evidence>
<sequence length="235" mass="26538">MSKYVGWLLLANCPKVFPHRECTVGKRFFDFVSKWRGTTLDAISRRHNLSNEKNVEIGLVVRAGELSEDVNECDEGTHTCDPNTQNCLNAIGSFRCVSKVTCPHGYRWVAWKSKCEDINECTEGGNDCDRRTHICINTPGSYQCQTRPGTVTSNCGTGYVYDASRDTCTDLNECDIIRPCTSDQVCENTPGSYRCVCPQGFTLDAFTKECKGDPKLRYLRNLIWLKMICLYVSHL</sequence>
<proteinExistence type="predicted"/>
<evidence type="ECO:0000256" key="5">
    <source>
        <dbReference type="ARBA" id="ARBA00023180"/>
    </source>
</evidence>
<dbReference type="InterPro" id="IPR001881">
    <property type="entry name" value="EGF-like_Ca-bd_dom"/>
</dbReference>
<dbReference type="PROSITE" id="PS50026">
    <property type="entry name" value="EGF_3"/>
    <property type="match status" value="2"/>
</dbReference>
<keyword evidence="4" id="KW-1015">Disulfide bond</keyword>
<dbReference type="EMBL" id="BGPR01044052">
    <property type="protein sequence ID" value="GBO20735.1"/>
    <property type="molecule type" value="Genomic_DNA"/>
</dbReference>
<dbReference type="PROSITE" id="PS00010">
    <property type="entry name" value="ASX_HYDROXYL"/>
    <property type="match status" value="1"/>
</dbReference>
<keyword evidence="1 6" id="KW-0245">EGF-like domain</keyword>
<dbReference type="OrthoDB" id="5985519at2759"/>
<organism evidence="9 10">
    <name type="scientific">Araneus ventricosus</name>
    <name type="common">Orbweaver spider</name>
    <name type="synonym">Epeira ventricosa</name>
    <dbReference type="NCBI Taxonomy" id="182803"/>
    <lineage>
        <taxon>Eukaryota</taxon>
        <taxon>Metazoa</taxon>
        <taxon>Ecdysozoa</taxon>
        <taxon>Arthropoda</taxon>
        <taxon>Chelicerata</taxon>
        <taxon>Arachnida</taxon>
        <taxon>Araneae</taxon>
        <taxon>Araneomorphae</taxon>
        <taxon>Entelegynae</taxon>
        <taxon>Araneoidea</taxon>
        <taxon>Araneidae</taxon>
        <taxon>Araneus</taxon>
    </lineage>
</organism>
<dbReference type="SMART" id="SM00181">
    <property type="entry name" value="EGF"/>
    <property type="match status" value="3"/>
</dbReference>
<dbReference type="SUPFAM" id="SSF57184">
    <property type="entry name" value="Growth factor receptor domain"/>
    <property type="match status" value="1"/>
</dbReference>
<comment type="caution">
    <text evidence="6">Lacks conserved residue(s) required for the propagation of feature annotation.</text>
</comment>
<dbReference type="PANTHER" id="PTHR24039">
    <property type="entry name" value="FIBRILLIN-RELATED"/>
    <property type="match status" value="1"/>
</dbReference>
<reference evidence="9 10" key="1">
    <citation type="journal article" date="2019" name="Sci. Rep.">
        <title>Orb-weaving spider Araneus ventricosus genome elucidates the spidroin gene catalogue.</title>
        <authorList>
            <person name="Kono N."/>
            <person name="Nakamura H."/>
            <person name="Ohtoshi R."/>
            <person name="Moran D.A.P."/>
            <person name="Shinohara A."/>
            <person name="Yoshida Y."/>
            <person name="Fujiwara M."/>
            <person name="Mori M."/>
            <person name="Tomita M."/>
            <person name="Arakawa K."/>
        </authorList>
    </citation>
    <scope>NUCLEOTIDE SEQUENCE [LARGE SCALE GENOMIC DNA]</scope>
</reference>
<dbReference type="FunFam" id="2.10.25.10:FF:000139">
    <property type="entry name" value="Fibulin-1"/>
    <property type="match status" value="1"/>
</dbReference>
<evidence type="ECO:0000313" key="8">
    <source>
        <dbReference type="EMBL" id="GBO20647.1"/>
    </source>
</evidence>
<dbReference type="Proteomes" id="UP000499080">
    <property type="component" value="Unassembled WGS sequence"/>
</dbReference>
<dbReference type="Pfam" id="PF07645">
    <property type="entry name" value="EGF_CA"/>
    <property type="match status" value="3"/>
</dbReference>
<keyword evidence="3" id="KW-0677">Repeat</keyword>
<dbReference type="InterPro" id="IPR000152">
    <property type="entry name" value="EGF-type_Asp/Asn_hydroxyl_site"/>
</dbReference>
<evidence type="ECO:0000256" key="6">
    <source>
        <dbReference type="PROSITE-ProRule" id="PRU00076"/>
    </source>
</evidence>
<evidence type="ECO:0000256" key="2">
    <source>
        <dbReference type="ARBA" id="ARBA00022729"/>
    </source>
</evidence>
<dbReference type="InterPro" id="IPR009030">
    <property type="entry name" value="Growth_fac_rcpt_cys_sf"/>
</dbReference>
<dbReference type="PANTHER" id="PTHR24039:SF58">
    <property type="entry name" value="EGF-LIKE DOMAIN-CONTAINING PROTEIN"/>
    <property type="match status" value="1"/>
</dbReference>
<keyword evidence="2" id="KW-0732">Signal</keyword>
<dbReference type="InterPro" id="IPR049883">
    <property type="entry name" value="NOTCH1_EGF-like"/>
</dbReference>